<organism evidence="2 3">
    <name type="scientific">Taenia crassiceps</name>
    <dbReference type="NCBI Taxonomy" id="6207"/>
    <lineage>
        <taxon>Eukaryota</taxon>
        <taxon>Metazoa</taxon>
        <taxon>Spiralia</taxon>
        <taxon>Lophotrochozoa</taxon>
        <taxon>Platyhelminthes</taxon>
        <taxon>Cestoda</taxon>
        <taxon>Eucestoda</taxon>
        <taxon>Cyclophyllidea</taxon>
        <taxon>Taeniidae</taxon>
        <taxon>Taenia</taxon>
    </lineage>
</organism>
<dbReference type="PANTHER" id="PTHR10170">
    <property type="entry name" value="HUNTINGTON DISEASE PROTEIN"/>
    <property type="match status" value="1"/>
</dbReference>
<reference evidence="2 3" key="1">
    <citation type="journal article" date="2022" name="Front. Cell. Infect. Microbiol.">
        <title>The Genomes of Two Strains of Taenia crassiceps the Animal Model for the Study of Human Cysticercosis.</title>
        <authorList>
            <person name="Bobes R.J."/>
            <person name="Estrada K."/>
            <person name="Rios-Valencia D.G."/>
            <person name="Calderon-Gallegos A."/>
            <person name="de la Torre P."/>
            <person name="Carrero J.C."/>
            <person name="Sanchez-Flores A."/>
            <person name="Laclette J.P."/>
        </authorList>
    </citation>
    <scope>NUCLEOTIDE SEQUENCE [LARGE SCALE GENOMIC DNA]</scope>
    <source>
        <strain evidence="2">WFUcys</strain>
    </source>
</reference>
<dbReference type="PANTHER" id="PTHR10170:SF10">
    <property type="entry name" value="HUNTINGTIN"/>
    <property type="match status" value="1"/>
</dbReference>
<dbReference type="Pfam" id="PF12372">
    <property type="entry name" value="Htt_N-HEAT"/>
    <property type="match status" value="1"/>
</dbReference>
<accession>A0ABR4QC19</accession>
<dbReference type="InterPro" id="IPR024613">
    <property type="entry name" value="Huntingtin_N_HEAT_rpt-2"/>
</dbReference>
<dbReference type="InterPro" id="IPR028426">
    <property type="entry name" value="Huntingtin_fam"/>
</dbReference>
<keyword evidence="3" id="KW-1185">Reference proteome</keyword>
<dbReference type="EMBL" id="JAKROA010000005">
    <property type="protein sequence ID" value="KAL5106883.1"/>
    <property type="molecule type" value="Genomic_DNA"/>
</dbReference>
<evidence type="ECO:0000256" key="1">
    <source>
        <dbReference type="SAM" id="MobiDB-lite"/>
    </source>
</evidence>
<feature type="region of interest" description="Disordered" evidence="1">
    <location>
        <begin position="299"/>
        <end position="330"/>
    </location>
</feature>
<proteinExistence type="predicted"/>
<dbReference type="Proteomes" id="UP001651158">
    <property type="component" value="Unassembled WGS sequence"/>
</dbReference>
<name>A0ABR4QC19_9CEST</name>
<gene>
    <name evidence="2" type="ORF">TcWFU_005808</name>
</gene>
<dbReference type="InterPro" id="IPR016024">
    <property type="entry name" value="ARM-type_fold"/>
</dbReference>
<evidence type="ECO:0000313" key="2">
    <source>
        <dbReference type="EMBL" id="KAL5106883.1"/>
    </source>
</evidence>
<dbReference type="SUPFAM" id="SSF48371">
    <property type="entry name" value="ARM repeat"/>
    <property type="match status" value="1"/>
</dbReference>
<evidence type="ECO:0000313" key="3">
    <source>
        <dbReference type="Proteomes" id="UP001651158"/>
    </source>
</evidence>
<feature type="compositionally biased region" description="Polar residues" evidence="1">
    <location>
        <begin position="299"/>
        <end position="308"/>
    </location>
</feature>
<protein>
    <submittedName>
        <fullName evidence="2">Uncharacterized protein</fullName>
    </submittedName>
</protein>
<comment type="caution">
    <text evidence="2">The sequence shown here is derived from an EMBL/GenBank/DDBJ whole genome shotgun (WGS) entry which is preliminary data.</text>
</comment>
<sequence length="1426" mass="158040">MVWDCFAETIEPIAIFIFPHTSQQELITLLLRRLLEKVECEKNYIRRSAATILASSVVHSRLPHELSYQLIQQLIGRVLVLKQRFLSGGPTARAGGVAMAAVGLQGCLCTLRNLASLYSRIPATVLVNERNKTKGRPSPSTYLAAPLVAMGVETADFVSWSRESLEFFWWSAVRLLCLQLACRKYQTTSSSMSASSSVMVCTAALECLLEILSSTPAGRPPTELPEGFQEVLRIFCSMKKSHSPSAALHLDDYESSVDASDADDGSSIASQSTMPLNSTILESGGEKISLVKRNLIPTAPSTPAQQETEALPNGLPSSQADATDEMEPEDENEILATSMHSFLGLFAHRFGLMSGAPSTARAAAQSLAVACLAKLSLTLPPGLFFEPLQPTSQPSEEEDEAAKSVTGIEMALHLMHHSDPQVRGNACLLVGNILHSTSTHALIKSSSGLDVHKHLQIYRLVCGLDDLLASEKSGITYRMALKALRSCANTLLHLPAVVPVVDMETESVSVRLLQCLAARLVDSTRHPYRLVRRETLFLVASLDWDQLEHLERAWFGRHRNGTSKRLVEATPLSIVAWNECLRLFADADRSLGREAFHSLLALSRRVPSADLQKTQMNDVDLESIDTAAVDLFESSALTGQNVVACDLPVAQDCYFSTVSGFADDLLCVTKDLPVYLRFSAPPSLSTQEVKPLPPHRSCLWRQRRRRIRGLHRVFRELVDSLLELSPICDSQENRSMMHSLIFGLAELLGRPPITSNHVLWYTPSPLPQSLDTGNENTTISPAHFALQHYQRRPKMALLLWHCISQLSISPLALTDLALQAELLCLASGCALRWGVSSLLEGSIPAGGKMELHQDHAFTRASGALLKHVIKLLAIFWHVFKGAKPNSAASAASILSSLVGGNSASSPVPIASAPIGGPAASPSTVTTTINTSQTKSRPIFGLQFIQTTEAEEEGNRLLLGGRETHGYFADSQQYMQLYNTIRTSFEAFKVILEKVGTASLMAHHDGNFSYACEVKRSGLTSTLLPVQFHVTPVDGRFFVAARLCACGRVSSLFRTSNLPKMEQAPDTGQQVYNPRHNSDVVHRPFDLQLDVDLYINLENLPPNTPMMAFGNDYDQPIDQGINIPLFIAGPMVVLRDIITEPGVRHTDDFIDELDFSLIYDPTPFEPQCEVCDLVQWLLTECQNYGQCLSRLFVLRQIIIFEIMREIWCRLRPKPLAFSGRHLDQALRVNYIALPGLTAYPVPLPQFTLPIPMHWLQGGREVSLEWTYGFMFLTHEDIESAGELAPVSCFIFANLIQLLRLYVESALPTLPVETNSRLYILDAIWTSPTTVLPAVMKLARSIFLTLVELEGDWLPDPHSPPPPDFRREQSPWYRRRMRRIVENMLTMNAAELFHNGANPGNFYQHNIDCEIFPQLCPCRFARYLESTL</sequence>